<reference evidence="2" key="1">
    <citation type="submission" date="2021-02" db="EMBL/GenBank/DDBJ databases">
        <authorList>
            <person name="Steward A R."/>
        </authorList>
    </citation>
    <scope>NUCLEOTIDE SEQUENCE</scope>
</reference>
<evidence type="ECO:0000256" key="1">
    <source>
        <dbReference type="SAM" id="Phobius"/>
    </source>
</evidence>
<dbReference type="AlphaFoldDB" id="A0A821VB47"/>
<keyword evidence="3" id="KW-1185">Reference proteome</keyword>
<accession>A0A821VB47</accession>
<name>A0A821VB47_9NEOP</name>
<sequence>MWVYFAKEAWRSSVTQELNTTPPDVYPVSHAALPRGLAVYPLPLENSDHEVMLNVTWDPPMGPRVSSYSLEVDSIRNTVDCRSTLCYEYNIPGDALWALVPSEPSPVAGGCAVRPGCSYRVKLIAHPWDGHTSANVNVQLDECVLGVCSCAHAPRLPRPEVDAVLFSKMGDLFVNVSWSLPAPQEPLRLPPKLRKQFYYVSLGKQMISDAHPSPWFSNTVTRSKEASGFVAVPEGPFWMVLPINERNVGRSDKQTRKLVLDVKMIARVLWALLGGVCVLAMVLLLACTKRVIKRVLRQFHPATAPSLLEPMNSLPIWFLRQ</sequence>
<protein>
    <submittedName>
        <fullName evidence="2">Uncharacterized protein</fullName>
    </submittedName>
</protein>
<dbReference type="OrthoDB" id="4062651at2759"/>
<dbReference type="EMBL" id="CAJOBZ010000039">
    <property type="protein sequence ID" value="CAF4903116.1"/>
    <property type="molecule type" value="Genomic_DNA"/>
</dbReference>
<keyword evidence="1" id="KW-0812">Transmembrane</keyword>
<evidence type="ECO:0000313" key="2">
    <source>
        <dbReference type="EMBL" id="CAF4903116.1"/>
    </source>
</evidence>
<feature type="transmembrane region" description="Helical" evidence="1">
    <location>
        <begin position="268"/>
        <end position="287"/>
    </location>
</feature>
<keyword evidence="1" id="KW-1133">Transmembrane helix</keyword>
<comment type="caution">
    <text evidence="2">The sequence shown here is derived from an EMBL/GenBank/DDBJ whole genome shotgun (WGS) entry which is preliminary data.</text>
</comment>
<keyword evidence="1" id="KW-0472">Membrane</keyword>
<proteinExistence type="predicted"/>
<dbReference type="Proteomes" id="UP000663880">
    <property type="component" value="Unassembled WGS sequence"/>
</dbReference>
<evidence type="ECO:0000313" key="3">
    <source>
        <dbReference type="Proteomes" id="UP000663880"/>
    </source>
</evidence>
<gene>
    <name evidence="2" type="ORF">PMACD_LOCUS11456</name>
</gene>
<organism evidence="2 3">
    <name type="scientific">Pieris macdunnoughi</name>
    <dbReference type="NCBI Taxonomy" id="345717"/>
    <lineage>
        <taxon>Eukaryota</taxon>
        <taxon>Metazoa</taxon>
        <taxon>Ecdysozoa</taxon>
        <taxon>Arthropoda</taxon>
        <taxon>Hexapoda</taxon>
        <taxon>Insecta</taxon>
        <taxon>Pterygota</taxon>
        <taxon>Neoptera</taxon>
        <taxon>Endopterygota</taxon>
        <taxon>Lepidoptera</taxon>
        <taxon>Glossata</taxon>
        <taxon>Ditrysia</taxon>
        <taxon>Papilionoidea</taxon>
        <taxon>Pieridae</taxon>
        <taxon>Pierinae</taxon>
        <taxon>Pieris</taxon>
    </lineage>
</organism>